<keyword evidence="2" id="KW-1185">Reference proteome</keyword>
<evidence type="ECO:0000313" key="2">
    <source>
        <dbReference type="Proteomes" id="UP001054945"/>
    </source>
</evidence>
<evidence type="ECO:0000313" key="1">
    <source>
        <dbReference type="EMBL" id="GIY33819.1"/>
    </source>
</evidence>
<organism evidence="1 2">
    <name type="scientific">Caerostris extrusa</name>
    <name type="common">Bark spider</name>
    <name type="synonym">Caerostris bankana</name>
    <dbReference type="NCBI Taxonomy" id="172846"/>
    <lineage>
        <taxon>Eukaryota</taxon>
        <taxon>Metazoa</taxon>
        <taxon>Ecdysozoa</taxon>
        <taxon>Arthropoda</taxon>
        <taxon>Chelicerata</taxon>
        <taxon>Arachnida</taxon>
        <taxon>Araneae</taxon>
        <taxon>Araneomorphae</taxon>
        <taxon>Entelegynae</taxon>
        <taxon>Araneoidea</taxon>
        <taxon>Araneidae</taxon>
        <taxon>Caerostris</taxon>
    </lineage>
</organism>
<comment type="caution">
    <text evidence="1">The sequence shown here is derived from an EMBL/GenBank/DDBJ whole genome shotgun (WGS) entry which is preliminary data.</text>
</comment>
<dbReference type="AlphaFoldDB" id="A0AAV4SLE9"/>
<sequence>MQLQKHEKTSRSKWLENSIWLRDKILKELGIRVEDLTSFQSFTKLLHEPRDPSGLAVIRNTLRDPKLQFRVFNDSSNFNGTEVGFNETRNIMECHFIF</sequence>
<dbReference type="Proteomes" id="UP001054945">
    <property type="component" value="Unassembled WGS sequence"/>
</dbReference>
<dbReference type="EMBL" id="BPLR01009693">
    <property type="protein sequence ID" value="GIY33819.1"/>
    <property type="molecule type" value="Genomic_DNA"/>
</dbReference>
<accession>A0AAV4SLE9</accession>
<name>A0AAV4SLE9_CAEEX</name>
<gene>
    <name evidence="1" type="ORF">CEXT_24421</name>
</gene>
<reference evidence="1 2" key="1">
    <citation type="submission" date="2021-06" db="EMBL/GenBank/DDBJ databases">
        <title>Caerostris extrusa draft genome.</title>
        <authorList>
            <person name="Kono N."/>
            <person name="Arakawa K."/>
        </authorList>
    </citation>
    <scope>NUCLEOTIDE SEQUENCE [LARGE SCALE GENOMIC DNA]</scope>
</reference>
<proteinExistence type="predicted"/>
<protein>
    <submittedName>
        <fullName evidence="1">Uncharacterized protein</fullName>
    </submittedName>
</protein>